<dbReference type="RefSeq" id="WP_208054113.1">
    <property type="nucleotide sequence ID" value="NZ_JAGEMK010000001.1"/>
</dbReference>
<feature type="region of interest" description="Disordered" evidence="1">
    <location>
        <begin position="78"/>
        <end position="112"/>
    </location>
</feature>
<comment type="caution">
    <text evidence="2">The sequence shown here is derived from an EMBL/GenBank/DDBJ whole genome shotgun (WGS) entry which is preliminary data.</text>
</comment>
<keyword evidence="3" id="KW-1185">Reference proteome</keyword>
<dbReference type="Proteomes" id="UP000664209">
    <property type="component" value="Unassembled WGS sequence"/>
</dbReference>
<dbReference type="AlphaFoldDB" id="A0A939LME1"/>
<protein>
    <submittedName>
        <fullName evidence="2">Uncharacterized protein</fullName>
    </submittedName>
</protein>
<evidence type="ECO:0000313" key="3">
    <source>
        <dbReference type="Proteomes" id="UP000664209"/>
    </source>
</evidence>
<organism evidence="2 3">
    <name type="scientific">Actinotalea soli</name>
    <dbReference type="NCBI Taxonomy" id="2819234"/>
    <lineage>
        <taxon>Bacteria</taxon>
        <taxon>Bacillati</taxon>
        <taxon>Actinomycetota</taxon>
        <taxon>Actinomycetes</taxon>
        <taxon>Micrococcales</taxon>
        <taxon>Cellulomonadaceae</taxon>
        <taxon>Actinotalea</taxon>
    </lineage>
</organism>
<accession>A0A939LME1</accession>
<gene>
    <name evidence="2" type="ORF">J4G33_01440</name>
</gene>
<feature type="compositionally biased region" description="Acidic residues" evidence="1">
    <location>
        <begin position="103"/>
        <end position="112"/>
    </location>
</feature>
<reference evidence="2" key="1">
    <citation type="submission" date="2021-03" db="EMBL/GenBank/DDBJ databases">
        <title>Actinotalea soli sp. nov., isolated from soil.</title>
        <authorList>
            <person name="Ping W."/>
            <person name="Zhang J."/>
        </authorList>
    </citation>
    <scope>NUCLEOTIDE SEQUENCE</scope>
    <source>
        <strain evidence="2">BY-33</strain>
    </source>
</reference>
<dbReference type="EMBL" id="JAGEMK010000001">
    <property type="protein sequence ID" value="MBO1750462.1"/>
    <property type="molecule type" value="Genomic_DNA"/>
</dbReference>
<evidence type="ECO:0000313" key="2">
    <source>
        <dbReference type="EMBL" id="MBO1750462.1"/>
    </source>
</evidence>
<sequence length="112" mass="11990">MRRLFWVGVGATGAVLLARRLERAARRYSPAGLADQVEAAGDATSSALRDAATRFRTARATREAELVDQLLVTPESGDAGAVFGRGRTSGQRRPGASGRPAEDLTDEPLYEF</sequence>
<proteinExistence type="predicted"/>
<name>A0A939LME1_9CELL</name>
<evidence type="ECO:0000256" key="1">
    <source>
        <dbReference type="SAM" id="MobiDB-lite"/>
    </source>
</evidence>